<protein>
    <submittedName>
        <fullName evidence="3">Uncharacterized protein</fullName>
    </submittedName>
</protein>
<name>A0A915L7W8_ROMCU</name>
<feature type="region of interest" description="Disordered" evidence="1">
    <location>
        <begin position="123"/>
        <end position="151"/>
    </location>
</feature>
<evidence type="ECO:0000313" key="2">
    <source>
        <dbReference type="Proteomes" id="UP000887565"/>
    </source>
</evidence>
<feature type="compositionally biased region" description="Polar residues" evidence="1">
    <location>
        <begin position="54"/>
        <end position="63"/>
    </location>
</feature>
<keyword evidence="2" id="KW-1185">Reference proteome</keyword>
<sequence>MESCKAHKTCMMDELHTQCTLLPSRYGTEWGKTLSKWTTRPHEQWAKQKEGQRAGQTSSSAGVTGQPKVMLTKHSGTQMKTAQGAVQPQQMPPAYHSDSHQSCHESHQCDNCHHQERDHFLHRDNAIQDSHDHDHGGDAPHHQTQKEQTQQ</sequence>
<organism evidence="2 3">
    <name type="scientific">Romanomermis culicivorax</name>
    <name type="common">Nematode worm</name>
    <dbReference type="NCBI Taxonomy" id="13658"/>
    <lineage>
        <taxon>Eukaryota</taxon>
        <taxon>Metazoa</taxon>
        <taxon>Ecdysozoa</taxon>
        <taxon>Nematoda</taxon>
        <taxon>Enoplea</taxon>
        <taxon>Dorylaimia</taxon>
        <taxon>Mermithida</taxon>
        <taxon>Mermithoidea</taxon>
        <taxon>Mermithidae</taxon>
        <taxon>Romanomermis</taxon>
    </lineage>
</organism>
<feature type="compositionally biased region" description="Polar residues" evidence="1">
    <location>
        <begin position="74"/>
        <end position="89"/>
    </location>
</feature>
<evidence type="ECO:0000313" key="3">
    <source>
        <dbReference type="WBParaSite" id="nRc.2.0.1.t46907-RA"/>
    </source>
</evidence>
<dbReference type="WBParaSite" id="nRc.2.0.1.t46907-RA">
    <property type="protein sequence ID" value="nRc.2.0.1.t46907-RA"/>
    <property type="gene ID" value="nRc.2.0.1.g46907"/>
</dbReference>
<reference evidence="3" key="1">
    <citation type="submission" date="2022-11" db="UniProtKB">
        <authorList>
            <consortium name="WormBaseParasite"/>
        </authorList>
    </citation>
    <scope>IDENTIFICATION</scope>
</reference>
<feature type="compositionally biased region" description="Basic and acidic residues" evidence="1">
    <location>
        <begin position="123"/>
        <end position="145"/>
    </location>
</feature>
<accession>A0A915L7W8</accession>
<proteinExistence type="predicted"/>
<dbReference type="AlphaFoldDB" id="A0A915L7W8"/>
<evidence type="ECO:0000256" key="1">
    <source>
        <dbReference type="SAM" id="MobiDB-lite"/>
    </source>
</evidence>
<feature type="region of interest" description="Disordered" evidence="1">
    <location>
        <begin position="40"/>
        <end position="110"/>
    </location>
</feature>
<feature type="compositionally biased region" description="Basic and acidic residues" evidence="1">
    <location>
        <begin position="40"/>
        <end position="52"/>
    </location>
</feature>
<feature type="compositionally biased region" description="Basic and acidic residues" evidence="1">
    <location>
        <begin position="97"/>
        <end position="110"/>
    </location>
</feature>
<dbReference type="Proteomes" id="UP000887565">
    <property type="component" value="Unplaced"/>
</dbReference>